<comment type="pathway">
    <text evidence="2">Protein modification; protein glycosylation.</text>
</comment>
<accession>A0A507DQH8</accession>
<keyword evidence="6 12" id="KW-0812">Transmembrane</keyword>
<dbReference type="PANTHER" id="PTHR11929">
    <property type="entry name" value="ALPHA- 1,3 -FUCOSYLTRANSFERASE"/>
    <property type="match status" value="1"/>
</dbReference>
<dbReference type="GO" id="GO:0032580">
    <property type="term" value="C:Golgi cisterna membrane"/>
    <property type="evidence" value="ECO:0007669"/>
    <property type="project" value="UniProtKB-SubCell"/>
</dbReference>
<comment type="caution">
    <text evidence="15">The sequence shown here is derived from an EMBL/GenBank/DDBJ whole genome shotgun (WGS) entry which is preliminary data.</text>
</comment>
<keyword evidence="4 12" id="KW-0328">Glycosyltransferase</keyword>
<dbReference type="Pfam" id="PF00852">
    <property type="entry name" value="Glyco_transf_10"/>
    <property type="match status" value="1"/>
</dbReference>
<dbReference type="EC" id="2.4.1.-" evidence="12"/>
<dbReference type="FunFam" id="3.40.50.11660:FF:000002">
    <property type="entry name" value="Alpha-(1,3)-fucosyltransferase"/>
    <property type="match status" value="1"/>
</dbReference>
<comment type="similarity">
    <text evidence="3 12">Belongs to the glycosyltransferase 10 family.</text>
</comment>
<evidence type="ECO:0000256" key="7">
    <source>
        <dbReference type="ARBA" id="ARBA00022968"/>
    </source>
</evidence>
<evidence type="ECO:0000259" key="14">
    <source>
        <dbReference type="Pfam" id="PF00852"/>
    </source>
</evidence>
<organism evidence="15 16">
    <name type="scientific">Synchytrium endobioticum</name>
    <dbReference type="NCBI Taxonomy" id="286115"/>
    <lineage>
        <taxon>Eukaryota</taxon>
        <taxon>Fungi</taxon>
        <taxon>Fungi incertae sedis</taxon>
        <taxon>Chytridiomycota</taxon>
        <taxon>Chytridiomycota incertae sedis</taxon>
        <taxon>Chytridiomycetes</taxon>
        <taxon>Synchytriales</taxon>
        <taxon>Synchytriaceae</taxon>
        <taxon>Synchytrium</taxon>
    </lineage>
</organism>
<evidence type="ECO:0000256" key="11">
    <source>
        <dbReference type="ARBA" id="ARBA00037847"/>
    </source>
</evidence>
<keyword evidence="12" id="KW-0333">Golgi apparatus</keyword>
<keyword evidence="10" id="KW-0325">Glycoprotein</keyword>
<proteinExistence type="inferred from homology"/>
<sequence length="465" mass="52419">MIQLESHNCEATTQQAALPQITQPSNMGCELPLPRFISKRYQNTVRLVLVLLTAYFSIPATPPTSPVSRSGTSTVNKHTIVEKKEYLEWEQQQHDDAPDEPLSPQCLDFYPGEWRGPAMSDNVCFYPHHPCRDLKKHPIQVWPGAWGHGDGPDGCPVPFVFATDPSYADVSLTVIPGDAANPKVGKCQRSSVFAVESAANYPLIEAAKKTHDIVSTYEIYHADNPIPYTYNFLDFTKQPLPTSEKSMDKVGALVASFVSNCAAQNDRNQRMKELGELIPVHQFGPCMNNANPMQSTHRWNDKMVELQRHKFTLAYENSHATDYVTEKLFQPLEVGSVPLVYGALNARDFVPKGPFPSAIFIEDFKTTKDLARYLKYLDSNDTAYEEYLEWKRHPLPTEFVRLQEPYRLNCVCRLAMLLAGKWRNPNLNKDVVGWTPDKIAGNPRDIGAGRRNSKGHRKVSLDVKG</sequence>
<feature type="domain" description="Fucosyltransferase C-terminal" evidence="14">
    <location>
        <begin position="252"/>
        <end position="432"/>
    </location>
</feature>
<protein>
    <recommendedName>
        <fullName evidence="12">Fucosyltransferase</fullName>
        <ecNumber evidence="12">2.4.1.-</ecNumber>
    </recommendedName>
</protein>
<evidence type="ECO:0000256" key="4">
    <source>
        <dbReference type="ARBA" id="ARBA00022676"/>
    </source>
</evidence>
<dbReference type="EMBL" id="QEAN01000011">
    <property type="protein sequence ID" value="TPX53893.1"/>
    <property type="molecule type" value="Genomic_DNA"/>
</dbReference>
<evidence type="ECO:0000313" key="15">
    <source>
        <dbReference type="EMBL" id="TPX53893.1"/>
    </source>
</evidence>
<evidence type="ECO:0000256" key="5">
    <source>
        <dbReference type="ARBA" id="ARBA00022679"/>
    </source>
</evidence>
<dbReference type="Proteomes" id="UP000317494">
    <property type="component" value="Unassembled WGS sequence"/>
</dbReference>
<evidence type="ECO:0000256" key="9">
    <source>
        <dbReference type="ARBA" id="ARBA00023136"/>
    </source>
</evidence>
<dbReference type="VEuPathDB" id="FungiDB:SeMB42_g00566"/>
<dbReference type="AlphaFoldDB" id="A0A507DQH8"/>
<evidence type="ECO:0000256" key="2">
    <source>
        <dbReference type="ARBA" id="ARBA00004922"/>
    </source>
</evidence>
<reference evidence="15 16" key="1">
    <citation type="journal article" date="2019" name="Sci. Rep.">
        <title>Comparative genomics of chytrid fungi reveal insights into the obligate biotrophic and pathogenic lifestyle of Synchytrium endobioticum.</title>
        <authorList>
            <person name="van de Vossenberg B.T.L.H."/>
            <person name="Warris S."/>
            <person name="Nguyen H.D.T."/>
            <person name="van Gent-Pelzer M.P.E."/>
            <person name="Joly D.L."/>
            <person name="van de Geest H.C."/>
            <person name="Bonants P.J.M."/>
            <person name="Smith D.S."/>
            <person name="Levesque C.A."/>
            <person name="van der Lee T.A.J."/>
        </authorList>
    </citation>
    <scope>NUCLEOTIDE SEQUENCE [LARGE SCALE GENOMIC DNA]</scope>
    <source>
        <strain evidence="15 16">MB42</strain>
    </source>
</reference>
<keyword evidence="7" id="KW-0735">Signal-anchor</keyword>
<dbReference type="InterPro" id="IPR001503">
    <property type="entry name" value="Glyco_trans_10"/>
</dbReference>
<dbReference type="GO" id="GO:0008417">
    <property type="term" value="F:fucosyltransferase activity"/>
    <property type="evidence" value="ECO:0007669"/>
    <property type="project" value="InterPro"/>
</dbReference>
<evidence type="ECO:0000256" key="10">
    <source>
        <dbReference type="ARBA" id="ARBA00023180"/>
    </source>
</evidence>
<comment type="subcellular location">
    <subcellularLocation>
        <location evidence="11">Endomembrane system</location>
        <topology evidence="11">Single-pass membrane protein</topology>
    </subcellularLocation>
    <subcellularLocation>
        <location evidence="12">Golgi apparatus</location>
        <location evidence="12">Golgi stack membrane</location>
        <topology evidence="12">Single-pass type II membrane protein</topology>
    </subcellularLocation>
    <subcellularLocation>
        <location evidence="1">Membrane</location>
        <topology evidence="1">Single-pass type II membrane protein</topology>
    </subcellularLocation>
</comment>
<evidence type="ECO:0000256" key="8">
    <source>
        <dbReference type="ARBA" id="ARBA00022989"/>
    </source>
</evidence>
<name>A0A507DQH8_9FUNG</name>
<evidence type="ECO:0000256" key="12">
    <source>
        <dbReference type="RuleBase" id="RU003832"/>
    </source>
</evidence>
<evidence type="ECO:0000313" key="16">
    <source>
        <dbReference type="Proteomes" id="UP000317494"/>
    </source>
</evidence>
<dbReference type="InterPro" id="IPR055270">
    <property type="entry name" value="Glyco_tran_10_C"/>
</dbReference>
<dbReference type="UniPathway" id="UPA00378"/>
<dbReference type="InterPro" id="IPR038577">
    <property type="entry name" value="GT10-like_C_sf"/>
</dbReference>
<evidence type="ECO:0000256" key="3">
    <source>
        <dbReference type="ARBA" id="ARBA00008919"/>
    </source>
</evidence>
<dbReference type="SUPFAM" id="SSF53756">
    <property type="entry name" value="UDP-Glycosyltransferase/glycogen phosphorylase"/>
    <property type="match status" value="1"/>
</dbReference>
<dbReference type="Gene3D" id="3.40.50.11660">
    <property type="entry name" value="Glycosyl transferase family 10, C-terminal domain"/>
    <property type="match status" value="1"/>
</dbReference>
<evidence type="ECO:0000256" key="13">
    <source>
        <dbReference type="SAM" id="MobiDB-lite"/>
    </source>
</evidence>
<feature type="region of interest" description="Disordered" evidence="13">
    <location>
        <begin position="443"/>
        <end position="465"/>
    </location>
</feature>
<keyword evidence="8" id="KW-1133">Transmembrane helix</keyword>
<gene>
    <name evidence="15" type="ORF">SeMB42_g00566</name>
</gene>
<keyword evidence="5 12" id="KW-0808">Transferase</keyword>
<keyword evidence="9" id="KW-0472">Membrane</keyword>
<keyword evidence="16" id="KW-1185">Reference proteome</keyword>
<evidence type="ECO:0000256" key="6">
    <source>
        <dbReference type="ARBA" id="ARBA00022692"/>
    </source>
</evidence>
<dbReference type="STRING" id="286115.A0A507DQH8"/>
<dbReference type="PANTHER" id="PTHR11929:SF220">
    <property type="entry name" value="FUCOSYLTRANSFERASE"/>
    <property type="match status" value="1"/>
</dbReference>
<evidence type="ECO:0000256" key="1">
    <source>
        <dbReference type="ARBA" id="ARBA00004606"/>
    </source>
</evidence>